<reference evidence="2 3" key="1">
    <citation type="journal article" date="2013" name="Int. J. Syst. Evol. Microbiol.">
        <title>Hoeflea suaedae sp. nov., an endophytic bacterium isolated from the root of the halophyte Suaeda maritima.</title>
        <authorList>
            <person name="Chung E.J."/>
            <person name="Park J.A."/>
            <person name="Pramanik P."/>
            <person name="Bibi F."/>
            <person name="Jeon C.O."/>
            <person name="Chung Y.R."/>
        </authorList>
    </citation>
    <scope>NUCLEOTIDE SEQUENCE [LARGE SCALE GENOMIC DNA]</scope>
    <source>
        <strain evidence="2 3">YC6898</strain>
    </source>
</reference>
<dbReference type="AlphaFoldDB" id="A0A4R5PJ78"/>
<protein>
    <submittedName>
        <fullName evidence="2">Uncharacterized protein</fullName>
    </submittedName>
</protein>
<gene>
    <name evidence="2" type="ORF">E2A64_10240</name>
</gene>
<accession>A0A4R5PJ78</accession>
<dbReference type="OrthoDB" id="8450496at2"/>
<dbReference type="Proteomes" id="UP000295131">
    <property type="component" value="Unassembled WGS sequence"/>
</dbReference>
<sequence length="240" mass="25859">MTKTLLTLTTDQESISAQVAKLSPEARRLRKAIGKRQAIGKEWDGAANDNAAIAWPLARALATEGNIDLLKYAMMYRRIYDSAKSDAKLGGSSVSIEDEFSYDQYYAKAGSGELQMRDNGDLVRKYSRKSNASSVDIPARRNGSDSSSGYGGVPKPWTGDRAVNDMIDNKARLAQLQRVLGHLCEPFELACIDGATLQAVGNSVGIANRAGSMGAGRALVHTALVTLRDCMGKVTRADLE</sequence>
<dbReference type="EMBL" id="SMSI01000002">
    <property type="protein sequence ID" value="TDH35707.1"/>
    <property type="molecule type" value="Genomic_DNA"/>
</dbReference>
<evidence type="ECO:0000313" key="2">
    <source>
        <dbReference type="EMBL" id="TDH35707.1"/>
    </source>
</evidence>
<organism evidence="2 3">
    <name type="scientific">Pseudohoeflea suaedae</name>
    <dbReference type="NCBI Taxonomy" id="877384"/>
    <lineage>
        <taxon>Bacteria</taxon>
        <taxon>Pseudomonadati</taxon>
        <taxon>Pseudomonadota</taxon>
        <taxon>Alphaproteobacteria</taxon>
        <taxon>Hyphomicrobiales</taxon>
        <taxon>Rhizobiaceae</taxon>
        <taxon>Pseudohoeflea</taxon>
    </lineage>
</organism>
<evidence type="ECO:0000256" key="1">
    <source>
        <dbReference type="SAM" id="MobiDB-lite"/>
    </source>
</evidence>
<proteinExistence type="predicted"/>
<feature type="region of interest" description="Disordered" evidence="1">
    <location>
        <begin position="127"/>
        <end position="157"/>
    </location>
</feature>
<comment type="caution">
    <text evidence="2">The sequence shown here is derived from an EMBL/GenBank/DDBJ whole genome shotgun (WGS) entry which is preliminary data.</text>
</comment>
<evidence type="ECO:0000313" key="3">
    <source>
        <dbReference type="Proteomes" id="UP000295131"/>
    </source>
</evidence>
<dbReference type="RefSeq" id="WP_133284407.1">
    <property type="nucleotide sequence ID" value="NZ_SMSI01000002.1"/>
</dbReference>
<name>A0A4R5PJ78_9HYPH</name>
<keyword evidence="3" id="KW-1185">Reference proteome</keyword>